<name>A0A437QIS4_9GAMM</name>
<comment type="caution">
    <text evidence="1">The sequence shown here is derived from an EMBL/GenBank/DDBJ whole genome shotgun (WGS) entry which is preliminary data.</text>
</comment>
<dbReference type="AlphaFoldDB" id="A0A437QIS4"/>
<evidence type="ECO:0000313" key="2">
    <source>
        <dbReference type="Proteomes" id="UP000283077"/>
    </source>
</evidence>
<protein>
    <recommendedName>
        <fullName evidence="3">STAS/SEC14 domain-containing protein</fullName>
    </recommendedName>
</protein>
<dbReference type="EMBL" id="SACS01000018">
    <property type="protein sequence ID" value="RVU34425.1"/>
    <property type="molecule type" value="Genomic_DNA"/>
</dbReference>
<accession>A0A437QIS4</accession>
<evidence type="ECO:0000313" key="1">
    <source>
        <dbReference type="EMBL" id="RVU34425.1"/>
    </source>
</evidence>
<proteinExistence type="predicted"/>
<gene>
    <name evidence="1" type="ORF">EOE67_15370</name>
</gene>
<dbReference type="RefSeq" id="WP_127700222.1">
    <property type="nucleotide sequence ID" value="NZ_SACS01000018.1"/>
</dbReference>
<evidence type="ECO:0008006" key="3">
    <source>
        <dbReference type="Google" id="ProtNLM"/>
    </source>
</evidence>
<organism evidence="1 2">
    <name type="scientific">Rheinheimera riviphila</name>
    <dbReference type="NCBI Taxonomy" id="1834037"/>
    <lineage>
        <taxon>Bacteria</taxon>
        <taxon>Pseudomonadati</taxon>
        <taxon>Pseudomonadota</taxon>
        <taxon>Gammaproteobacteria</taxon>
        <taxon>Chromatiales</taxon>
        <taxon>Chromatiaceae</taxon>
        <taxon>Rheinheimera</taxon>
    </lineage>
</organism>
<dbReference type="OrthoDB" id="6215874at2"/>
<dbReference type="Proteomes" id="UP000283077">
    <property type="component" value="Unassembled WGS sequence"/>
</dbReference>
<keyword evidence="2" id="KW-1185">Reference proteome</keyword>
<reference evidence="1 2" key="1">
    <citation type="submission" date="2019-01" db="EMBL/GenBank/DDBJ databases">
        <authorList>
            <person name="Chen W.-M."/>
        </authorList>
    </citation>
    <scope>NUCLEOTIDE SEQUENCE [LARGE SCALE GENOMIC DNA]</scope>
    <source>
        <strain evidence="1 2">KYPC3</strain>
    </source>
</reference>
<sequence>MALKSHGQLLLRWDADFLYIDVRGPFNLEGVTAGFLQIQHSVSQCQRSAWARIDVLDEETLGAPEVMKVIGASYKWCLQHDCVAIASVCSTSIQRQILEHTRHKTGMNLAGFATQAEAEQWCREQLAERLPPGAIVVNPSMN</sequence>